<evidence type="ECO:0000259" key="1">
    <source>
        <dbReference type="PROSITE" id="PS50801"/>
    </source>
</evidence>
<organism evidence="2 3">
    <name type="scientific">Cupriavidus malaysiensis</name>
    <dbReference type="NCBI Taxonomy" id="367825"/>
    <lineage>
        <taxon>Bacteria</taxon>
        <taxon>Pseudomonadati</taxon>
        <taxon>Pseudomonadota</taxon>
        <taxon>Betaproteobacteria</taxon>
        <taxon>Burkholderiales</taxon>
        <taxon>Burkholderiaceae</taxon>
        <taxon>Cupriavidus</taxon>
    </lineage>
</organism>
<evidence type="ECO:0000313" key="3">
    <source>
        <dbReference type="Proteomes" id="UP000177515"/>
    </source>
</evidence>
<dbReference type="InterPro" id="IPR002645">
    <property type="entry name" value="STAS_dom"/>
</dbReference>
<dbReference type="SUPFAM" id="SSF52091">
    <property type="entry name" value="SpoIIaa-like"/>
    <property type="match status" value="1"/>
</dbReference>
<evidence type="ECO:0000313" key="2">
    <source>
        <dbReference type="EMBL" id="AOZ07758.1"/>
    </source>
</evidence>
<reference evidence="2 3" key="1">
    <citation type="submission" date="2016-10" db="EMBL/GenBank/DDBJ databases">
        <title>Complete genome sequences of three Cupriavidus strains isolated from various Malaysian environments.</title>
        <authorList>
            <person name="Abdullah A.A.-A."/>
            <person name="Shafie N.A.H."/>
            <person name="Lau N.S."/>
        </authorList>
    </citation>
    <scope>NUCLEOTIDE SEQUENCE [LARGE SCALE GENOMIC DNA]</scope>
    <source>
        <strain evidence="2 3">USMAA1020</strain>
    </source>
</reference>
<dbReference type="InterPro" id="IPR058548">
    <property type="entry name" value="MlaB-like_STAS"/>
</dbReference>
<dbReference type="InterPro" id="IPR036513">
    <property type="entry name" value="STAS_dom_sf"/>
</dbReference>
<dbReference type="Proteomes" id="UP000177515">
    <property type="component" value="Chromosome 1"/>
</dbReference>
<protein>
    <submittedName>
        <fullName evidence="2">Toluene tolerance protein</fullName>
    </submittedName>
</protein>
<accession>A0ABN4TLH3</accession>
<gene>
    <name evidence="2" type="ORF">BKK80_19415</name>
</gene>
<dbReference type="EMBL" id="CP017754">
    <property type="protein sequence ID" value="AOZ07758.1"/>
    <property type="molecule type" value="Genomic_DNA"/>
</dbReference>
<feature type="domain" description="STAS" evidence="1">
    <location>
        <begin position="1"/>
        <end position="98"/>
    </location>
</feature>
<name>A0ABN4TLH3_9BURK</name>
<dbReference type="Gene3D" id="3.30.750.24">
    <property type="entry name" value="STAS domain"/>
    <property type="match status" value="1"/>
</dbReference>
<proteinExistence type="predicted"/>
<dbReference type="PROSITE" id="PS50801">
    <property type="entry name" value="STAS"/>
    <property type="match status" value="1"/>
</dbReference>
<dbReference type="CDD" id="cd07043">
    <property type="entry name" value="STAS_anti-anti-sigma_factors"/>
    <property type="match status" value="1"/>
</dbReference>
<dbReference type="RefSeq" id="WP_071070544.1">
    <property type="nucleotide sequence ID" value="NZ_CP017754.1"/>
</dbReference>
<sequence>MLSLGTSLTNRNAAAVLRDGLSRLAQGEAQVDCAALAQVDSAAVAVLLALRRAADARGQALAFVGVPRQLAALAEVYGVDGLLGIPAGAAGFYASHRH</sequence>
<dbReference type="Pfam" id="PF13466">
    <property type="entry name" value="STAS_2"/>
    <property type="match status" value="1"/>
</dbReference>
<keyword evidence="3" id="KW-1185">Reference proteome</keyword>